<accession>Q7CB02</accession>
<gene>
    <name evidence="2" type="ordered locus">STY2357</name>
    <name evidence="1" type="ordered locus">t0729</name>
</gene>
<protein>
    <submittedName>
        <fullName evidence="2">Uncharacterized protein</fullName>
    </submittedName>
</protein>
<keyword evidence="4" id="KW-1185">Reference proteome</keyword>
<evidence type="ECO:0000313" key="2">
    <source>
        <dbReference type="EMBL" id="CAD02506.1"/>
    </source>
</evidence>
<proteinExistence type="predicted"/>
<dbReference type="EMBL" id="AL513382">
    <property type="protein sequence ID" value="CAD02506.1"/>
    <property type="molecule type" value="Genomic_DNA"/>
</dbReference>
<dbReference type="KEGG" id="sty:STY2357"/>
<dbReference type="EMBL" id="AE014613">
    <property type="protein sequence ID" value="AAO68422.1"/>
    <property type="molecule type" value="Genomic_DNA"/>
</dbReference>
<name>Q8Z5E1_SALTI</name>
<dbReference type="eggNOG" id="ENOG502ZN4Q">
    <property type="taxonomic scope" value="Bacteria"/>
</dbReference>
<evidence type="ECO:0000313" key="1">
    <source>
        <dbReference type="EMBL" id="AAO68422.1"/>
    </source>
</evidence>
<organism evidence="2 3">
    <name type="scientific">Salmonella typhi</name>
    <dbReference type="NCBI Taxonomy" id="90370"/>
    <lineage>
        <taxon>Bacteria</taxon>
        <taxon>Pseudomonadati</taxon>
        <taxon>Pseudomonadota</taxon>
        <taxon>Gammaproteobacteria</taxon>
        <taxon>Enterobacterales</taxon>
        <taxon>Enterobacteriaceae</taxon>
        <taxon>Salmonella</taxon>
    </lineage>
</organism>
<dbReference type="STRING" id="220341.gene:17586261"/>
<dbReference type="KEGG" id="stt:t0729"/>
<reference evidence="2 3" key="1">
    <citation type="journal article" date="2001" name="Nature">
        <title>Complete genome sequence of a multiple drug resistant Salmonella enterica serovar Typhi CT18.</title>
        <authorList>
            <person name="Parkhill J."/>
            <person name="Dougan G."/>
            <person name="James K.D."/>
            <person name="Thomson N.R."/>
            <person name="Pickard D."/>
            <person name="Wain J."/>
            <person name="Churcher C."/>
            <person name="Mungall K.L."/>
            <person name="Bentley S.D."/>
            <person name="Holden M.T.G."/>
            <person name="Sebaihia M."/>
            <person name="Baker S."/>
            <person name="Basham D."/>
            <person name="Brooks K."/>
            <person name="Chillingworth T."/>
            <person name="Connerton P."/>
            <person name="Cronin A."/>
            <person name="Davis P."/>
            <person name="Davies R.M."/>
            <person name="Dowd L."/>
            <person name="White N."/>
            <person name="Farrar J."/>
            <person name="Feltwell T."/>
            <person name="Hamlin N."/>
            <person name="Haque A."/>
            <person name="Hien T.T."/>
            <person name="Holroyd S."/>
            <person name="Jagels K."/>
            <person name="Krogh A."/>
            <person name="Larsen T.S."/>
            <person name="Leather S."/>
            <person name="Moule S."/>
            <person name="O'Gaora P."/>
            <person name="Parry C."/>
            <person name="Quail M."/>
            <person name="Rutherford K."/>
            <person name="Simmonds M."/>
            <person name="Skelton J."/>
            <person name="Stevens K."/>
            <person name="Whitehead S."/>
            <person name="Barrell B.G."/>
        </authorList>
    </citation>
    <scope>NUCLEOTIDE SEQUENCE [LARGE SCALE GENOMIC DNA]</scope>
    <source>
        <strain evidence="2 3">CT18</strain>
    </source>
</reference>
<dbReference type="AlphaFoldDB" id="Q8Z5E1"/>
<dbReference type="Proteomes" id="UP000000541">
    <property type="component" value="Chromosome"/>
</dbReference>
<evidence type="ECO:0000313" key="3">
    <source>
        <dbReference type="Proteomes" id="UP000000541"/>
    </source>
</evidence>
<evidence type="ECO:0000313" key="4">
    <source>
        <dbReference type="Proteomes" id="UP000002670"/>
    </source>
</evidence>
<sequence length="231" mass="26947">MMLKIVMLFLMFFPCYCLPMDIKNIKDCKLEEGNRVKLISLSTVDGSTPYLIFDNVIVSAFLDGSIYSGDIILSKYIHHSLIFALNYGAPYMKGCLITGLSASAERSYKPNGFCFAERNIPESVWFGEDHTLIIIKNNNSVGEWRGNYIIYDSRGDEAQTFNKLPDTKNYKIYRLDLYYCSCYVFWEDRQVMRIQKRTFLKNFLVSIKIFHLLSVLKKIMKKWALFLLSYL</sequence>
<dbReference type="HOGENOM" id="CLU_105075_0_0_6"/>
<dbReference type="OMA" id="IPESVWF"/>
<dbReference type="Proteomes" id="UP000002670">
    <property type="component" value="Chromosome"/>
</dbReference>
<reference evidence="1 4" key="2">
    <citation type="journal article" date="2003" name="J. Bacteriol.">
        <title>Comparative genomics of Salmonella enterica serovar Typhi strains Ty2 and CT18.</title>
        <authorList>
            <person name="Deng W."/>
            <person name="Liou S.R."/>
            <person name="Plunkett G.III."/>
            <person name="Mayhew G.F."/>
            <person name="Rose D.J."/>
            <person name="Burland V."/>
            <person name="Kodoyianni V."/>
            <person name="Schwartz D.C."/>
            <person name="Blattner F.R."/>
        </authorList>
    </citation>
    <scope>NUCLEOTIDE SEQUENCE [LARGE SCALE GENOMIC DNA]</scope>
    <source>
        <strain evidence="4">ATCC 700931 / Ty2</strain>
        <strain evidence="1">Ty2</strain>
    </source>
</reference>
<accession>Q8Z5E1</accession>